<dbReference type="InterPro" id="IPR020904">
    <property type="entry name" value="Sc_DH/Rdtase_CS"/>
</dbReference>
<feature type="transmembrane region" description="Helical" evidence="4">
    <location>
        <begin position="315"/>
        <end position="334"/>
    </location>
</feature>
<protein>
    <recommendedName>
        <fullName evidence="5">Ketoreductase domain-containing protein</fullName>
    </recommendedName>
</protein>
<keyword evidence="2" id="KW-0560">Oxidoreductase</keyword>
<organism evidence="6">
    <name type="scientific">marine sediment metagenome</name>
    <dbReference type="NCBI Taxonomy" id="412755"/>
    <lineage>
        <taxon>unclassified sequences</taxon>
        <taxon>metagenomes</taxon>
        <taxon>ecological metagenomes</taxon>
    </lineage>
</organism>
<keyword evidence="4" id="KW-0812">Transmembrane</keyword>
<dbReference type="GO" id="GO:0016020">
    <property type="term" value="C:membrane"/>
    <property type="evidence" value="ECO:0007669"/>
    <property type="project" value="TreeGrafter"/>
</dbReference>
<dbReference type="PANTHER" id="PTHR44196">
    <property type="entry name" value="DEHYDROGENASE/REDUCTASE SDR FAMILY MEMBER 7B"/>
    <property type="match status" value="1"/>
</dbReference>
<dbReference type="SMART" id="SM00822">
    <property type="entry name" value="PKS_KR"/>
    <property type="match status" value="1"/>
</dbReference>
<dbReference type="PANTHER" id="PTHR44196:SF1">
    <property type="entry name" value="DEHYDROGENASE_REDUCTASE SDR FAMILY MEMBER 7B"/>
    <property type="match status" value="1"/>
</dbReference>
<gene>
    <name evidence="6" type="ORF">LCGC14_0117120</name>
</gene>
<evidence type="ECO:0000256" key="3">
    <source>
        <dbReference type="SAM" id="MobiDB-lite"/>
    </source>
</evidence>
<dbReference type="SUPFAM" id="SSF51735">
    <property type="entry name" value="NAD(P)-binding Rossmann-fold domains"/>
    <property type="match status" value="1"/>
</dbReference>
<reference evidence="6" key="1">
    <citation type="journal article" date="2015" name="Nature">
        <title>Complex archaea that bridge the gap between prokaryotes and eukaryotes.</title>
        <authorList>
            <person name="Spang A."/>
            <person name="Saw J.H."/>
            <person name="Jorgensen S.L."/>
            <person name="Zaremba-Niedzwiedzka K."/>
            <person name="Martijn J."/>
            <person name="Lind A.E."/>
            <person name="van Eijk R."/>
            <person name="Schleper C."/>
            <person name="Guy L."/>
            <person name="Ettema T.J."/>
        </authorList>
    </citation>
    <scope>NUCLEOTIDE SEQUENCE</scope>
</reference>
<proteinExistence type="inferred from homology"/>
<evidence type="ECO:0000259" key="5">
    <source>
        <dbReference type="SMART" id="SM00822"/>
    </source>
</evidence>
<evidence type="ECO:0000313" key="6">
    <source>
        <dbReference type="EMBL" id="KKO01498.1"/>
    </source>
</evidence>
<evidence type="ECO:0000256" key="4">
    <source>
        <dbReference type="SAM" id="Phobius"/>
    </source>
</evidence>
<sequence length="338" mass="36234">MKLSLKPLNQQVIVITGASSGIGLATAKAASKAGARLTLVARNEEALTEIERNLKAGDAVMHVVADVGKREDLERVASETIKRFGGFDTWINNAGVAVWGRMDQVSDEDHARVMQTNFWGTLYGSTIATRHLRDKGGALINLGSVESAVAMPFHSSYSASKHAVKAMTDALRIELQKSGSPVSVTLVRPPAIDTLFNDHSKSYLSSAPTFPPPVYTPEVVAQSILHAAAHPQRDVYIGNSKMFTRMAQLAPAFTDKISRSFIYDLVQSGRPDRHPDGAIHNADVGKAGDGRVHGNYPGRVLNNSLYVKASQHPRAAALSAAGAVGAIAIIAKVLKQRR</sequence>
<feature type="region of interest" description="Disordered" evidence="3">
    <location>
        <begin position="272"/>
        <end position="291"/>
    </location>
</feature>
<dbReference type="NCBIfam" id="NF005495">
    <property type="entry name" value="PRK07109.1"/>
    <property type="match status" value="1"/>
</dbReference>
<dbReference type="InterPro" id="IPR036291">
    <property type="entry name" value="NAD(P)-bd_dom_sf"/>
</dbReference>
<keyword evidence="4" id="KW-0472">Membrane</keyword>
<comment type="caution">
    <text evidence="6">The sequence shown here is derived from an EMBL/GenBank/DDBJ whole genome shotgun (WGS) entry which is preliminary data.</text>
</comment>
<dbReference type="Pfam" id="PF00106">
    <property type="entry name" value="adh_short"/>
    <property type="match status" value="1"/>
</dbReference>
<accession>A0A0F9VNL9</accession>
<dbReference type="InterPro" id="IPR057326">
    <property type="entry name" value="KR_dom"/>
</dbReference>
<dbReference type="Gene3D" id="3.40.50.720">
    <property type="entry name" value="NAD(P)-binding Rossmann-like Domain"/>
    <property type="match status" value="1"/>
</dbReference>
<dbReference type="EMBL" id="LAZR01000035">
    <property type="protein sequence ID" value="KKO01498.1"/>
    <property type="molecule type" value="Genomic_DNA"/>
</dbReference>
<evidence type="ECO:0000256" key="1">
    <source>
        <dbReference type="ARBA" id="ARBA00006484"/>
    </source>
</evidence>
<dbReference type="PRINTS" id="PR00080">
    <property type="entry name" value="SDRFAMILY"/>
</dbReference>
<feature type="domain" description="Ketoreductase" evidence="5">
    <location>
        <begin position="11"/>
        <end position="195"/>
    </location>
</feature>
<name>A0A0F9VNL9_9ZZZZ</name>
<dbReference type="PRINTS" id="PR00081">
    <property type="entry name" value="GDHRDH"/>
</dbReference>
<dbReference type="InterPro" id="IPR002347">
    <property type="entry name" value="SDR_fam"/>
</dbReference>
<dbReference type="GO" id="GO:0016491">
    <property type="term" value="F:oxidoreductase activity"/>
    <property type="evidence" value="ECO:0007669"/>
    <property type="project" value="UniProtKB-KW"/>
</dbReference>
<comment type="similarity">
    <text evidence="1">Belongs to the short-chain dehydrogenases/reductases (SDR) family.</text>
</comment>
<dbReference type="PROSITE" id="PS00061">
    <property type="entry name" value="ADH_SHORT"/>
    <property type="match status" value="1"/>
</dbReference>
<evidence type="ECO:0000256" key="2">
    <source>
        <dbReference type="ARBA" id="ARBA00023002"/>
    </source>
</evidence>
<keyword evidence="4" id="KW-1133">Transmembrane helix</keyword>
<dbReference type="AlphaFoldDB" id="A0A0F9VNL9"/>